<gene>
    <name evidence="7" type="ORF">FPZ52_01645</name>
</gene>
<feature type="transmembrane region" description="Helical" evidence="5">
    <location>
        <begin position="64"/>
        <end position="82"/>
    </location>
</feature>
<feature type="transmembrane region" description="Helical" evidence="5">
    <location>
        <begin position="114"/>
        <end position="132"/>
    </location>
</feature>
<dbReference type="Proteomes" id="UP000318483">
    <property type="component" value="Chromosome"/>
</dbReference>
<keyword evidence="8" id="KW-1185">Reference proteome</keyword>
<feature type="transmembrane region" description="Helical" evidence="5">
    <location>
        <begin position="253"/>
        <end position="272"/>
    </location>
</feature>
<dbReference type="InterPro" id="IPR050638">
    <property type="entry name" value="AA-Vitamin_Transporters"/>
</dbReference>
<evidence type="ECO:0000259" key="6">
    <source>
        <dbReference type="Pfam" id="PF00892"/>
    </source>
</evidence>
<evidence type="ECO:0000256" key="1">
    <source>
        <dbReference type="ARBA" id="ARBA00004141"/>
    </source>
</evidence>
<dbReference type="Pfam" id="PF00892">
    <property type="entry name" value="EamA"/>
    <property type="match status" value="2"/>
</dbReference>
<feature type="transmembrane region" description="Helical" evidence="5">
    <location>
        <begin position="227"/>
        <end position="247"/>
    </location>
</feature>
<feature type="transmembrane region" description="Helical" evidence="5">
    <location>
        <begin position="88"/>
        <end position="107"/>
    </location>
</feature>
<evidence type="ECO:0000256" key="3">
    <source>
        <dbReference type="ARBA" id="ARBA00022989"/>
    </source>
</evidence>
<dbReference type="PANTHER" id="PTHR32322">
    <property type="entry name" value="INNER MEMBRANE TRANSPORTER"/>
    <property type="match status" value="1"/>
</dbReference>
<dbReference type="GO" id="GO:0016020">
    <property type="term" value="C:membrane"/>
    <property type="evidence" value="ECO:0007669"/>
    <property type="project" value="UniProtKB-SubCell"/>
</dbReference>
<dbReference type="PANTHER" id="PTHR32322:SF9">
    <property type="entry name" value="AMINO-ACID METABOLITE EFFLUX PUMP-RELATED"/>
    <property type="match status" value="1"/>
</dbReference>
<evidence type="ECO:0000256" key="2">
    <source>
        <dbReference type="ARBA" id="ARBA00022692"/>
    </source>
</evidence>
<dbReference type="InterPro" id="IPR000620">
    <property type="entry name" value="EamA_dom"/>
</dbReference>
<feature type="domain" description="EamA" evidence="6">
    <location>
        <begin position="146"/>
        <end position="269"/>
    </location>
</feature>
<dbReference type="OrthoDB" id="321830at2"/>
<dbReference type="AlphaFoldDB" id="A0A5B8J6X3"/>
<evidence type="ECO:0000313" key="7">
    <source>
        <dbReference type="EMBL" id="QDY70197.1"/>
    </source>
</evidence>
<name>A0A5B8J6X3_9RHOB</name>
<comment type="subcellular location">
    <subcellularLocation>
        <location evidence="1">Membrane</location>
        <topology evidence="1">Multi-pass membrane protein</topology>
    </subcellularLocation>
</comment>
<keyword evidence="3 5" id="KW-1133">Transmembrane helix</keyword>
<keyword evidence="2 5" id="KW-0812">Transmembrane</keyword>
<protein>
    <submittedName>
        <fullName evidence="7">DMT family transporter</fullName>
    </submittedName>
</protein>
<dbReference type="SUPFAM" id="SSF103481">
    <property type="entry name" value="Multidrug resistance efflux transporter EmrE"/>
    <property type="match status" value="2"/>
</dbReference>
<feature type="transmembrane region" description="Helical" evidence="5">
    <location>
        <begin position="138"/>
        <end position="159"/>
    </location>
</feature>
<dbReference type="EMBL" id="CP042261">
    <property type="protein sequence ID" value="QDY70197.1"/>
    <property type="molecule type" value="Genomic_DNA"/>
</dbReference>
<feature type="transmembrane region" description="Helical" evidence="5">
    <location>
        <begin position="196"/>
        <end position="220"/>
    </location>
</feature>
<evidence type="ECO:0000313" key="8">
    <source>
        <dbReference type="Proteomes" id="UP000318483"/>
    </source>
</evidence>
<feature type="domain" description="EamA" evidence="6">
    <location>
        <begin position="6"/>
        <end position="131"/>
    </location>
</feature>
<reference evidence="7 8" key="1">
    <citation type="submission" date="2019-07" db="EMBL/GenBank/DDBJ databases">
        <title>Litoreibacter alkalisoli sp. nov., isolated from saline-alkaline soil.</title>
        <authorList>
            <person name="Wang S."/>
            <person name="Xu L."/>
            <person name="Xing Y.-T."/>
            <person name="Sun J.-Q."/>
        </authorList>
    </citation>
    <scope>NUCLEOTIDE SEQUENCE [LARGE SCALE GENOMIC DNA]</scope>
    <source>
        <strain evidence="7 8">LN3S51</strain>
    </source>
</reference>
<feature type="transmembrane region" description="Helical" evidence="5">
    <location>
        <begin position="31"/>
        <end position="52"/>
    </location>
</feature>
<organism evidence="7 8">
    <name type="scientific">Qingshengfaniella alkalisoli</name>
    <dbReference type="NCBI Taxonomy" id="2599296"/>
    <lineage>
        <taxon>Bacteria</taxon>
        <taxon>Pseudomonadati</taxon>
        <taxon>Pseudomonadota</taxon>
        <taxon>Alphaproteobacteria</taxon>
        <taxon>Rhodobacterales</taxon>
        <taxon>Paracoccaceae</taxon>
        <taxon>Qingshengfaniella</taxon>
    </lineage>
</organism>
<evidence type="ECO:0000256" key="5">
    <source>
        <dbReference type="SAM" id="Phobius"/>
    </source>
</evidence>
<sequence>MRLLPLLMVTMVAFAANSVLNRMAIDMAGSGPVTFAAIRILSGALFLALLAIPRPRANLSRLPWLNALGLGIYMLGFSFAYIELDAGAGALILFGTIQAAMLLISIALGEKLPVTRWVGAGISLAGLVWLLWPQGGAQISLAHATCMIAAALGWSLYTFKGRTAQDPLTTTALSFLLLVPLAVIMLALGNDGATRTGVLLAITSGAITSGLGYALWYYLLARIPFSVAAVAQLSVPVIAIAGGLTFLGEAISLQFVLATFIVLTGVAMAIPGKRKPR</sequence>
<evidence type="ECO:0000256" key="4">
    <source>
        <dbReference type="ARBA" id="ARBA00023136"/>
    </source>
</evidence>
<dbReference type="KEGG" id="lit:FPZ52_01645"/>
<dbReference type="InterPro" id="IPR037185">
    <property type="entry name" value="EmrE-like"/>
</dbReference>
<feature type="transmembrane region" description="Helical" evidence="5">
    <location>
        <begin position="171"/>
        <end position="190"/>
    </location>
</feature>
<keyword evidence="4 5" id="KW-0472">Membrane</keyword>
<proteinExistence type="predicted"/>
<accession>A0A5B8J6X3</accession>